<dbReference type="GO" id="GO:0005737">
    <property type="term" value="C:cytoplasm"/>
    <property type="evidence" value="ECO:0007669"/>
    <property type="project" value="TreeGrafter"/>
</dbReference>
<dbReference type="AlphaFoldDB" id="A0A2R6NJ30"/>
<evidence type="ECO:0000313" key="5">
    <source>
        <dbReference type="Proteomes" id="UP000186601"/>
    </source>
</evidence>
<accession>A0A2R6NJ30</accession>
<dbReference type="InterPro" id="IPR037217">
    <property type="entry name" value="Trp/Indoleamine_2_3_dOase-like"/>
</dbReference>
<proteinExistence type="inferred from homology"/>
<comment type="similarity">
    <text evidence="1">Belongs to the indoleamine 2,3-dioxygenase family.</text>
</comment>
<keyword evidence="2" id="KW-0479">Metal-binding</keyword>
<evidence type="ECO:0000256" key="3">
    <source>
        <dbReference type="ARBA" id="ARBA00023004"/>
    </source>
</evidence>
<sequence length="471" mass="52369">MSTDLNFMHSLPPDHFLSLPRPDINVETSTGTVDTTTLAAHDFDVDTRSGFMPPEPPLACLPSLWQPWEDALQAAVDGKLQLGDKKDLSNEDCSRSERWRARIRELPIIPTTELKKSELVLRRAHHVLSWVMHFYIRTLPPDTPDIRIPPPVTVPLLQVCSHLRLPPVLTYSDDVLYNWAFKSPAPTSPVPALDNIRCLTLFTGTRDEEEFYLASARIELRGVEALSLMRATMDEVFVGDAIAVRRITSYLHTLAGVIEDLTKLLLAVREGCDPQVFYNEIRPWFRGADSDGQQRKWVFEGIEMDPELKEPTELSGPSAGQSALIHSLDIFLGVDRYSHASNVTGNSSTAASEKVSIDKPSVSFLTRMQSYMPRHHRGFLRHLSANPRPLRTLVESAGDDELTAAYNDAVSALKVFRDAHVRIVAIYIVGPSRRGARPDGETKGTGGTDAISFVKSVRDQTAGAIINQIDS</sequence>
<dbReference type="GO" id="GO:0020037">
    <property type="term" value="F:heme binding"/>
    <property type="evidence" value="ECO:0007669"/>
    <property type="project" value="InterPro"/>
</dbReference>
<dbReference type="InterPro" id="IPR000898">
    <property type="entry name" value="Indolamine_dOase"/>
</dbReference>
<evidence type="ECO:0000313" key="4">
    <source>
        <dbReference type="EMBL" id="PSR72364.1"/>
    </source>
</evidence>
<dbReference type="OrthoDB" id="540174at2759"/>
<dbReference type="SUPFAM" id="SSF140959">
    <property type="entry name" value="Indolic compounds 2,3-dioxygenase-like"/>
    <property type="match status" value="1"/>
</dbReference>
<evidence type="ECO:0000256" key="1">
    <source>
        <dbReference type="ARBA" id="ARBA00007119"/>
    </source>
</evidence>
<dbReference type="STRING" id="98765.A0A2R6NJ30"/>
<name>A0A2R6NJ30_9APHY</name>
<dbReference type="GO" id="GO:0033754">
    <property type="term" value="F:indoleamine 2,3-dioxygenase activity"/>
    <property type="evidence" value="ECO:0007669"/>
    <property type="project" value="TreeGrafter"/>
</dbReference>
<dbReference type="Gene3D" id="1.20.58.480">
    <property type="match status" value="1"/>
</dbReference>
<reference evidence="4 5" key="1">
    <citation type="submission" date="2018-02" db="EMBL/GenBank/DDBJ databases">
        <title>Genome sequence of the basidiomycete white-rot fungus Phlebia centrifuga.</title>
        <authorList>
            <person name="Granchi Z."/>
            <person name="Peng M."/>
            <person name="de Vries R.P."/>
            <person name="Hilden K."/>
            <person name="Makela M.R."/>
            <person name="Grigoriev I."/>
            <person name="Riley R."/>
        </authorList>
    </citation>
    <scope>NUCLEOTIDE SEQUENCE [LARGE SCALE GENOMIC DNA]</scope>
    <source>
        <strain evidence="4 5">FBCC195</strain>
    </source>
</reference>
<dbReference type="GO" id="GO:0046872">
    <property type="term" value="F:metal ion binding"/>
    <property type="evidence" value="ECO:0007669"/>
    <property type="project" value="UniProtKB-KW"/>
</dbReference>
<dbReference type="GO" id="GO:0034354">
    <property type="term" value="P:'de novo' NAD+ biosynthetic process from L-tryptophan"/>
    <property type="evidence" value="ECO:0007669"/>
    <property type="project" value="TreeGrafter"/>
</dbReference>
<dbReference type="Proteomes" id="UP000186601">
    <property type="component" value="Unassembled WGS sequence"/>
</dbReference>
<dbReference type="GO" id="GO:0019441">
    <property type="term" value="P:L-tryptophan catabolic process to kynurenine"/>
    <property type="evidence" value="ECO:0007669"/>
    <property type="project" value="InterPro"/>
</dbReference>
<keyword evidence="5" id="KW-1185">Reference proteome</keyword>
<comment type="caution">
    <text evidence="4">The sequence shown here is derived from an EMBL/GenBank/DDBJ whole genome shotgun (WGS) entry which is preliminary data.</text>
</comment>
<dbReference type="EMBL" id="MLYV02001193">
    <property type="protein sequence ID" value="PSR72364.1"/>
    <property type="molecule type" value="Genomic_DNA"/>
</dbReference>
<keyword evidence="3" id="KW-0408">Iron</keyword>
<gene>
    <name evidence="4" type="ORF">PHLCEN_2v11770</name>
</gene>
<dbReference type="PANTHER" id="PTHR28657">
    <property type="entry name" value="INDOLEAMINE 2,3-DIOXYGENASE"/>
    <property type="match status" value="1"/>
</dbReference>
<dbReference type="Pfam" id="PF01231">
    <property type="entry name" value="IDO"/>
    <property type="match status" value="1"/>
</dbReference>
<dbReference type="PANTHER" id="PTHR28657:SF5">
    <property type="entry name" value="INDOLEAMINE 2,3-DIOXYGENASE"/>
    <property type="match status" value="1"/>
</dbReference>
<organism evidence="4 5">
    <name type="scientific">Hermanssonia centrifuga</name>
    <dbReference type="NCBI Taxonomy" id="98765"/>
    <lineage>
        <taxon>Eukaryota</taxon>
        <taxon>Fungi</taxon>
        <taxon>Dikarya</taxon>
        <taxon>Basidiomycota</taxon>
        <taxon>Agaricomycotina</taxon>
        <taxon>Agaricomycetes</taxon>
        <taxon>Polyporales</taxon>
        <taxon>Meruliaceae</taxon>
        <taxon>Hermanssonia</taxon>
    </lineage>
</organism>
<protein>
    <submittedName>
        <fullName evidence="4">Uncharacterized protein</fullName>
    </submittedName>
</protein>
<evidence type="ECO:0000256" key="2">
    <source>
        <dbReference type="ARBA" id="ARBA00022723"/>
    </source>
</evidence>